<keyword evidence="5 12" id="KW-0436">Ligase</keyword>
<dbReference type="Pfam" id="PF02843">
    <property type="entry name" value="GARS_C"/>
    <property type="match status" value="1"/>
</dbReference>
<sequence>MNILILGSGGREHALAWAVKQNPKCDRLICAPGNAGIAAIAECPALDILDGDAVTGFAVENAVDLVIIGPEAPLAAGVADACRNAGLSVFGPSAAAAELEASKAFTKSICDAAGAPTAAWARFDALEPAEAHVRREGTPIVIKADGLAAGKGVTVAMDEEAALAALEECFGGTHGGAGAEVVIEEFMAGEEASFFVLVDGEEVLPIGTAQDHKRAFDGDEGPNTGGMGAYSPAPILTPELQEQVLAEIIRPTMAEMVRRGTPYQGVLYAGLMIENGRARLVEYNCRFGDPEAQVLMMRLGAQTLDLIQAAAEGRLAEVAPSWADDHALTVVMATKGYPGSYDKGSEIRGLAALPETSRAYTFHAGTRAEGGRILAAGGRVLAVTARGASLQEARDTAYELVGQIDWPEGFYRSDIGWRAL</sequence>
<evidence type="ECO:0000256" key="10">
    <source>
        <dbReference type="ARBA" id="ARBA00042242"/>
    </source>
</evidence>
<evidence type="ECO:0000313" key="16">
    <source>
        <dbReference type="Proteomes" id="UP000474757"/>
    </source>
</evidence>
<evidence type="ECO:0000259" key="14">
    <source>
        <dbReference type="PROSITE" id="PS50975"/>
    </source>
</evidence>
<dbReference type="UniPathway" id="UPA00074">
    <property type="reaction ID" value="UER00125"/>
</dbReference>
<evidence type="ECO:0000256" key="6">
    <source>
        <dbReference type="ARBA" id="ARBA00022741"/>
    </source>
</evidence>
<dbReference type="Gene3D" id="3.40.50.20">
    <property type="match status" value="1"/>
</dbReference>
<comment type="caution">
    <text evidence="15">The sequence shown here is derived from an EMBL/GenBank/DDBJ whole genome shotgun (WGS) entry which is preliminary data.</text>
</comment>
<dbReference type="Gene3D" id="3.90.600.10">
    <property type="entry name" value="Phosphoribosylglycinamide synthetase, C-terminal domain"/>
    <property type="match status" value="1"/>
</dbReference>
<evidence type="ECO:0000256" key="4">
    <source>
        <dbReference type="ARBA" id="ARBA00013255"/>
    </source>
</evidence>
<evidence type="ECO:0000256" key="2">
    <source>
        <dbReference type="ARBA" id="ARBA00001946"/>
    </source>
</evidence>
<dbReference type="SMART" id="SM01209">
    <property type="entry name" value="GARS_A"/>
    <property type="match status" value="1"/>
</dbReference>
<reference evidence="15 16" key="1">
    <citation type="submission" date="2020-02" db="EMBL/GenBank/DDBJ databases">
        <title>Pseudoroseicyclus tamarix, sp. nov., isolated from offshore sediment of a Tamarix chinensis forest.</title>
        <authorList>
            <person name="Gai Y."/>
        </authorList>
    </citation>
    <scope>NUCLEOTIDE SEQUENCE [LARGE SCALE GENOMIC DNA]</scope>
    <source>
        <strain evidence="15 16">CLL3-39</strain>
    </source>
</reference>
<dbReference type="GO" id="GO:0009113">
    <property type="term" value="P:purine nucleobase biosynthetic process"/>
    <property type="evidence" value="ECO:0007669"/>
    <property type="project" value="InterPro"/>
</dbReference>
<dbReference type="InterPro" id="IPR000115">
    <property type="entry name" value="PRibGlycinamide_synth"/>
</dbReference>
<evidence type="ECO:0000256" key="1">
    <source>
        <dbReference type="ARBA" id="ARBA00001936"/>
    </source>
</evidence>
<dbReference type="SUPFAM" id="SSF56059">
    <property type="entry name" value="Glutathione synthetase ATP-binding domain-like"/>
    <property type="match status" value="1"/>
</dbReference>
<keyword evidence="16" id="KW-1185">Reference proteome</keyword>
<comment type="cofactor">
    <cofactor evidence="2">
        <name>Mg(2+)</name>
        <dbReference type="ChEBI" id="CHEBI:18420"/>
    </cofactor>
</comment>
<dbReference type="PROSITE" id="PS50975">
    <property type="entry name" value="ATP_GRASP"/>
    <property type="match status" value="1"/>
</dbReference>
<comment type="cofactor">
    <cofactor evidence="1">
        <name>Mn(2+)</name>
        <dbReference type="ChEBI" id="CHEBI:29035"/>
    </cofactor>
</comment>
<dbReference type="InterPro" id="IPR011054">
    <property type="entry name" value="Rudment_hybrid_motif"/>
</dbReference>
<dbReference type="InterPro" id="IPR020561">
    <property type="entry name" value="PRibGlycinamid_synth_ATP-grasp"/>
</dbReference>
<dbReference type="GO" id="GO:0005524">
    <property type="term" value="F:ATP binding"/>
    <property type="evidence" value="ECO:0007669"/>
    <property type="project" value="UniProtKB-UniRule"/>
</dbReference>
<keyword evidence="7 12" id="KW-0658">Purine biosynthesis</keyword>
<evidence type="ECO:0000313" key="15">
    <source>
        <dbReference type="EMBL" id="NDV01919.1"/>
    </source>
</evidence>
<dbReference type="NCBIfam" id="TIGR00877">
    <property type="entry name" value="purD"/>
    <property type="match status" value="1"/>
</dbReference>
<comment type="pathway">
    <text evidence="3 12">Purine metabolism; IMP biosynthesis via de novo pathway; N(1)-(5-phospho-D-ribosyl)glycinamide from 5-phospho-alpha-D-ribose 1-diphosphate: step 2/2.</text>
</comment>
<comment type="similarity">
    <text evidence="9 12">Belongs to the GARS family.</text>
</comment>
<evidence type="ECO:0000256" key="7">
    <source>
        <dbReference type="ARBA" id="ARBA00022755"/>
    </source>
</evidence>
<dbReference type="EC" id="6.3.4.13" evidence="4 12"/>
<dbReference type="InterPro" id="IPR011761">
    <property type="entry name" value="ATP-grasp"/>
</dbReference>
<dbReference type="Gene3D" id="3.30.1490.20">
    <property type="entry name" value="ATP-grasp fold, A domain"/>
    <property type="match status" value="1"/>
</dbReference>
<evidence type="ECO:0000256" key="12">
    <source>
        <dbReference type="HAMAP-Rule" id="MF_00138"/>
    </source>
</evidence>
<feature type="domain" description="ATP-grasp" evidence="14">
    <location>
        <begin position="107"/>
        <end position="312"/>
    </location>
</feature>
<dbReference type="FunFam" id="3.90.600.10:FF:000001">
    <property type="entry name" value="Trifunctional purine biosynthetic protein adenosine-3"/>
    <property type="match status" value="1"/>
</dbReference>
<evidence type="ECO:0000256" key="9">
    <source>
        <dbReference type="ARBA" id="ARBA00038345"/>
    </source>
</evidence>
<dbReference type="GO" id="GO:0004637">
    <property type="term" value="F:phosphoribosylamine-glycine ligase activity"/>
    <property type="evidence" value="ECO:0007669"/>
    <property type="project" value="UniProtKB-UniRule"/>
</dbReference>
<dbReference type="Gene3D" id="3.30.470.20">
    <property type="entry name" value="ATP-grasp fold, B domain"/>
    <property type="match status" value="1"/>
</dbReference>
<dbReference type="InterPro" id="IPR020562">
    <property type="entry name" value="PRibGlycinamide_synth_N"/>
</dbReference>
<dbReference type="InterPro" id="IPR037123">
    <property type="entry name" value="PRibGlycinamide_synth_C_sf"/>
</dbReference>
<evidence type="ECO:0000256" key="11">
    <source>
        <dbReference type="ARBA" id="ARBA00042864"/>
    </source>
</evidence>
<dbReference type="GO" id="GO:0006189">
    <property type="term" value="P:'de novo' IMP biosynthetic process"/>
    <property type="evidence" value="ECO:0007669"/>
    <property type="project" value="UniProtKB-UniRule"/>
</dbReference>
<evidence type="ECO:0000256" key="13">
    <source>
        <dbReference type="PROSITE-ProRule" id="PRU00409"/>
    </source>
</evidence>
<dbReference type="Proteomes" id="UP000474757">
    <property type="component" value="Unassembled WGS sequence"/>
</dbReference>
<dbReference type="GO" id="GO:0046872">
    <property type="term" value="F:metal ion binding"/>
    <property type="evidence" value="ECO:0007669"/>
    <property type="project" value="InterPro"/>
</dbReference>
<dbReference type="PANTHER" id="PTHR43472">
    <property type="entry name" value="PHOSPHORIBOSYLAMINE--GLYCINE LIGASE"/>
    <property type="match status" value="1"/>
</dbReference>
<name>A0A6B2JZ58_9RHOB</name>
<dbReference type="PANTHER" id="PTHR43472:SF1">
    <property type="entry name" value="PHOSPHORIBOSYLAMINE--GLYCINE LIGASE, CHLOROPLASTIC"/>
    <property type="match status" value="1"/>
</dbReference>
<dbReference type="SUPFAM" id="SSF51246">
    <property type="entry name" value="Rudiment single hybrid motif"/>
    <property type="match status" value="1"/>
</dbReference>
<evidence type="ECO:0000256" key="3">
    <source>
        <dbReference type="ARBA" id="ARBA00005174"/>
    </source>
</evidence>
<organism evidence="15 16">
    <name type="scientific">Pseudoroseicyclus tamaricis</name>
    <dbReference type="NCBI Taxonomy" id="2705421"/>
    <lineage>
        <taxon>Bacteria</taxon>
        <taxon>Pseudomonadati</taxon>
        <taxon>Pseudomonadota</taxon>
        <taxon>Alphaproteobacteria</taxon>
        <taxon>Rhodobacterales</taxon>
        <taxon>Paracoccaceae</taxon>
        <taxon>Pseudoroseicyclus</taxon>
    </lineage>
</organism>
<dbReference type="InterPro" id="IPR016185">
    <property type="entry name" value="PreATP-grasp_dom_sf"/>
</dbReference>
<dbReference type="InterPro" id="IPR020559">
    <property type="entry name" value="PRibGlycinamide_synth_CS"/>
</dbReference>
<keyword evidence="6 13" id="KW-0547">Nucleotide-binding</keyword>
<gene>
    <name evidence="12 15" type="primary">purD</name>
    <name evidence="15" type="ORF">GZA08_13180</name>
</gene>
<dbReference type="PROSITE" id="PS00184">
    <property type="entry name" value="GARS"/>
    <property type="match status" value="1"/>
</dbReference>
<dbReference type="SMART" id="SM01210">
    <property type="entry name" value="GARS_C"/>
    <property type="match status" value="1"/>
</dbReference>
<comment type="catalytic activity">
    <reaction evidence="12">
        <text>5-phospho-beta-D-ribosylamine + glycine + ATP = N(1)-(5-phospho-beta-D-ribosyl)glycinamide + ADP + phosphate + H(+)</text>
        <dbReference type="Rhea" id="RHEA:17453"/>
        <dbReference type="ChEBI" id="CHEBI:15378"/>
        <dbReference type="ChEBI" id="CHEBI:30616"/>
        <dbReference type="ChEBI" id="CHEBI:43474"/>
        <dbReference type="ChEBI" id="CHEBI:57305"/>
        <dbReference type="ChEBI" id="CHEBI:58681"/>
        <dbReference type="ChEBI" id="CHEBI:143788"/>
        <dbReference type="ChEBI" id="CHEBI:456216"/>
        <dbReference type="EC" id="6.3.4.13"/>
    </reaction>
</comment>
<keyword evidence="8 13" id="KW-0067">ATP-binding</keyword>
<evidence type="ECO:0000256" key="5">
    <source>
        <dbReference type="ARBA" id="ARBA00022598"/>
    </source>
</evidence>
<evidence type="ECO:0000256" key="8">
    <source>
        <dbReference type="ARBA" id="ARBA00022840"/>
    </source>
</evidence>
<protein>
    <recommendedName>
        <fullName evidence="4 12">Phosphoribosylamine--glycine ligase</fullName>
        <ecNumber evidence="4 12">6.3.4.13</ecNumber>
    </recommendedName>
    <alternativeName>
        <fullName evidence="12">GARS</fullName>
    </alternativeName>
    <alternativeName>
        <fullName evidence="10 12">Glycinamide ribonucleotide synthetase</fullName>
    </alternativeName>
    <alternativeName>
        <fullName evidence="11 12">Phosphoribosylglycinamide synthetase</fullName>
    </alternativeName>
</protein>
<dbReference type="Pfam" id="PF01071">
    <property type="entry name" value="GARS_A"/>
    <property type="match status" value="1"/>
</dbReference>
<dbReference type="InterPro" id="IPR020560">
    <property type="entry name" value="PRibGlycinamide_synth_C-dom"/>
</dbReference>
<dbReference type="EMBL" id="JAAGAB010000003">
    <property type="protein sequence ID" value="NDV01919.1"/>
    <property type="molecule type" value="Genomic_DNA"/>
</dbReference>
<dbReference type="AlphaFoldDB" id="A0A6B2JZ58"/>
<dbReference type="InterPro" id="IPR013815">
    <property type="entry name" value="ATP_grasp_subdomain_1"/>
</dbReference>
<proteinExistence type="inferred from homology"/>
<dbReference type="SUPFAM" id="SSF52440">
    <property type="entry name" value="PreATP-grasp domain"/>
    <property type="match status" value="1"/>
</dbReference>
<dbReference type="RefSeq" id="WP_163894399.1">
    <property type="nucleotide sequence ID" value="NZ_JAAFYS010000003.1"/>
</dbReference>
<dbReference type="Pfam" id="PF02844">
    <property type="entry name" value="GARS_N"/>
    <property type="match status" value="1"/>
</dbReference>
<dbReference type="HAMAP" id="MF_00138">
    <property type="entry name" value="GARS"/>
    <property type="match status" value="1"/>
</dbReference>
<accession>A0A6B2JZ58</accession>